<dbReference type="NCBIfam" id="TIGR00621">
    <property type="entry name" value="ssb"/>
    <property type="match status" value="1"/>
</dbReference>
<reference evidence="5 6" key="1">
    <citation type="journal article" date="2020" name="Microorganisms">
        <title>Osmotic Adaptation and Compatible Solute Biosynthesis of Phototrophic Bacteria as Revealed from Genome Analyses.</title>
        <authorList>
            <person name="Imhoff J.F."/>
            <person name="Rahn T."/>
            <person name="Kunzel S."/>
            <person name="Keller A."/>
            <person name="Neulinger S.C."/>
        </authorList>
    </citation>
    <scope>NUCLEOTIDE SEQUENCE [LARGE SCALE GENOMIC DNA]</scope>
    <source>
        <strain evidence="5 6">DSM 21303</strain>
    </source>
</reference>
<dbReference type="Proteomes" id="UP001138802">
    <property type="component" value="Unassembled WGS sequence"/>
</dbReference>
<dbReference type="GO" id="GO:0003697">
    <property type="term" value="F:single-stranded DNA binding"/>
    <property type="evidence" value="ECO:0007669"/>
    <property type="project" value="UniProtKB-UniRule"/>
</dbReference>
<gene>
    <name evidence="5" type="ORF">CKO25_19140</name>
</gene>
<dbReference type="PIRSF" id="PIRSF002070">
    <property type="entry name" value="SSB"/>
    <property type="match status" value="1"/>
</dbReference>
<organism evidence="5 6">
    <name type="scientific">Thiocapsa imhoffii</name>
    <dbReference type="NCBI Taxonomy" id="382777"/>
    <lineage>
        <taxon>Bacteria</taxon>
        <taxon>Pseudomonadati</taxon>
        <taxon>Pseudomonadota</taxon>
        <taxon>Gammaproteobacteria</taxon>
        <taxon>Chromatiales</taxon>
        <taxon>Chromatiaceae</taxon>
        <taxon>Thiocapsa</taxon>
    </lineage>
</organism>
<dbReference type="AlphaFoldDB" id="A0A9X1BBJ3"/>
<evidence type="ECO:0000256" key="3">
    <source>
        <dbReference type="PIRNR" id="PIRNR002070"/>
    </source>
</evidence>
<name>A0A9X1BBJ3_9GAMM</name>
<feature type="compositionally biased region" description="Polar residues" evidence="4">
    <location>
        <begin position="117"/>
        <end position="133"/>
    </location>
</feature>
<dbReference type="GO" id="GO:0006260">
    <property type="term" value="P:DNA replication"/>
    <property type="evidence" value="ECO:0007669"/>
    <property type="project" value="UniProtKB-UniRule"/>
</dbReference>
<dbReference type="Pfam" id="PF00436">
    <property type="entry name" value="SSB"/>
    <property type="match status" value="1"/>
</dbReference>
<evidence type="ECO:0000256" key="1">
    <source>
        <dbReference type="ARBA" id="ARBA00023125"/>
    </source>
</evidence>
<accession>A0A9X1BBJ3</accession>
<keyword evidence="6" id="KW-1185">Reference proteome</keyword>
<dbReference type="HAMAP" id="MF_00984">
    <property type="entry name" value="SSB"/>
    <property type="match status" value="1"/>
</dbReference>
<dbReference type="PROSITE" id="PS50935">
    <property type="entry name" value="SSB"/>
    <property type="match status" value="1"/>
</dbReference>
<evidence type="ECO:0000256" key="2">
    <source>
        <dbReference type="HAMAP-Rule" id="MF_00984"/>
    </source>
</evidence>
<comment type="caution">
    <text evidence="5">The sequence shown here is derived from an EMBL/GenBank/DDBJ whole genome shotgun (WGS) entry which is preliminary data.</text>
</comment>
<protein>
    <recommendedName>
        <fullName evidence="2 3">Single-stranded DNA-binding protein</fullName>
        <shortName evidence="2">SSB</shortName>
    </recommendedName>
</protein>
<dbReference type="InterPro" id="IPR000424">
    <property type="entry name" value="Primosome_PriB/ssb"/>
</dbReference>
<evidence type="ECO:0000313" key="6">
    <source>
        <dbReference type="Proteomes" id="UP001138802"/>
    </source>
</evidence>
<proteinExistence type="inferred from homology"/>
<keyword evidence="2" id="KW-0233">DNA recombination</keyword>
<dbReference type="GO" id="GO:0009295">
    <property type="term" value="C:nucleoid"/>
    <property type="evidence" value="ECO:0007669"/>
    <property type="project" value="TreeGrafter"/>
</dbReference>
<dbReference type="SUPFAM" id="SSF50249">
    <property type="entry name" value="Nucleic acid-binding proteins"/>
    <property type="match status" value="1"/>
</dbReference>
<keyword evidence="2" id="KW-0227">DNA damage</keyword>
<keyword evidence="1 2" id="KW-0238">DNA-binding</keyword>
<dbReference type="InterPro" id="IPR011344">
    <property type="entry name" value="ssDNA-bd"/>
</dbReference>
<keyword evidence="2" id="KW-0235">DNA replication</keyword>
<evidence type="ECO:0000256" key="4">
    <source>
        <dbReference type="SAM" id="MobiDB-lite"/>
    </source>
</evidence>
<dbReference type="EMBL" id="NRSD01000032">
    <property type="protein sequence ID" value="MBK1646715.1"/>
    <property type="molecule type" value="Genomic_DNA"/>
</dbReference>
<dbReference type="CDD" id="cd04496">
    <property type="entry name" value="SSB_OBF"/>
    <property type="match status" value="1"/>
</dbReference>
<dbReference type="RefSeq" id="WP_200389540.1">
    <property type="nucleotide sequence ID" value="NZ_NRSD01000032.1"/>
</dbReference>
<comment type="subunit">
    <text evidence="2">Homotetramer.</text>
</comment>
<dbReference type="Gene3D" id="2.40.50.140">
    <property type="entry name" value="Nucleic acid-binding proteins"/>
    <property type="match status" value="1"/>
</dbReference>
<evidence type="ECO:0000313" key="5">
    <source>
        <dbReference type="EMBL" id="MBK1646715.1"/>
    </source>
</evidence>
<dbReference type="InterPro" id="IPR012340">
    <property type="entry name" value="NA-bd_OB-fold"/>
</dbReference>
<dbReference type="PANTHER" id="PTHR10302:SF27">
    <property type="entry name" value="SINGLE-STRANDED DNA-BINDING PROTEIN"/>
    <property type="match status" value="1"/>
</dbReference>
<comment type="caution">
    <text evidence="2">Lacks conserved residue(s) required for the propagation of feature annotation.</text>
</comment>
<keyword evidence="2" id="KW-0234">DNA repair</keyword>
<feature type="region of interest" description="Disordered" evidence="4">
    <location>
        <begin position="117"/>
        <end position="146"/>
    </location>
</feature>
<comment type="function">
    <text evidence="2">Plays an important role in DNA replication, recombination and repair. Binds to ssDNA and to an array of partner proteins to recruit them to their sites of action during DNA metabolism.</text>
</comment>
<dbReference type="PANTHER" id="PTHR10302">
    <property type="entry name" value="SINGLE-STRANDED DNA-BINDING PROTEIN"/>
    <property type="match status" value="1"/>
</dbReference>
<dbReference type="GO" id="GO:0006310">
    <property type="term" value="P:DNA recombination"/>
    <property type="evidence" value="ECO:0007669"/>
    <property type="project" value="UniProtKB-UniRule"/>
</dbReference>
<sequence>MSNQGINKVFLIGHLGADPEIRHMPSGDAVANVRIATSETWKDKQTGETRERTEWHNVVFFGRLAAVVQEYLHKGSKIYVEGKLRTRKWQAKDGQDRYSTEVVVDINGNMQMLDSRTASHSQDNIGHQQQPRQTPGEPKLEDDIPF</sequence>
<feature type="short sequence motif" description="Important for interaction with partner proteins" evidence="2">
    <location>
        <begin position="141"/>
        <end position="146"/>
    </location>
</feature>
<dbReference type="GO" id="GO:0006281">
    <property type="term" value="P:DNA repair"/>
    <property type="evidence" value="ECO:0007669"/>
    <property type="project" value="UniProtKB-UniRule"/>
</dbReference>